<evidence type="ECO:0000256" key="9">
    <source>
        <dbReference type="ARBA" id="ARBA00055534"/>
    </source>
</evidence>
<feature type="chain" id="PRO_5003706130" evidence="11">
    <location>
        <begin position="20"/>
        <end position="257"/>
    </location>
</feature>
<name>I6TRT9_OSTNU</name>
<evidence type="ECO:0000256" key="4">
    <source>
        <dbReference type="ARBA" id="ARBA00022801"/>
    </source>
</evidence>
<proteinExistence type="evidence at transcript level"/>
<dbReference type="FunFam" id="2.40.10.10:FF:000002">
    <property type="entry name" value="Transmembrane protease serine"/>
    <property type="match status" value="1"/>
</dbReference>
<dbReference type="PRINTS" id="PR00722">
    <property type="entry name" value="CHYMOTRYPSIN"/>
</dbReference>
<reference evidence="13" key="1">
    <citation type="submission" date="2012-04" db="EMBL/GenBank/DDBJ databases">
        <title>Characterization of cDNAs Encoding Putative Serine Proteases and Gene Transcriptional Responses to Cry1Ab Protoxin in Ostrinia nubilalis Larvae.</title>
        <authorList>
            <person name="Yao J."/>
            <person name="Buschman L.L."/>
            <person name="Oppert B."/>
            <person name="Khajuria C."/>
            <person name="Zhu K.Y."/>
        </authorList>
    </citation>
    <scope>NUCLEOTIDE SEQUENCE</scope>
</reference>
<keyword evidence="7" id="KW-1199">Hemostasis impairing toxin</keyword>
<evidence type="ECO:0000256" key="7">
    <source>
        <dbReference type="ARBA" id="ARBA00023240"/>
    </source>
</evidence>
<feature type="domain" description="Peptidase S1" evidence="12">
    <location>
        <begin position="25"/>
        <end position="257"/>
    </location>
</feature>
<keyword evidence="2" id="KW-0800">Toxin</keyword>
<evidence type="ECO:0000259" key="12">
    <source>
        <dbReference type="PROSITE" id="PS50240"/>
    </source>
</evidence>
<dbReference type="PANTHER" id="PTHR24276:SF98">
    <property type="entry name" value="FI18310P1-RELATED"/>
    <property type="match status" value="1"/>
</dbReference>
<gene>
    <name evidence="13" type="primary">Try8</name>
</gene>
<evidence type="ECO:0000256" key="8">
    <source>
        <dbReference type="ARBA" id="ARBA00024195"/>
    </source>
</evidence>
<evidence type="ECO:0000256" key="2">
    <source>
        <dbReference type="ARBA" id="ARBA00022656"/>
    </source>
</evidence>
<keyword evidence="4" id="KW-0378">Hydrolase</keyword>
<feature type="signal peptide" evidence="11">
    <location>
        <begin position="1"/>
        <end position="19"/>
    </location>
</feature>
<evidence type="ECO:0000256" key="6">
    <source>
        <dbReference type="ARBA" id="ARBA00023157"/>
    </source>
</evidence>
<dbReference type="InterPro" id="IPR001254">
    <property type="entry name" value="Trypsin_dom"/>
</dbReference>
<keyword evidence="11" id="KW-0732">Signal</keyword>
<protein>
    <submittedName>
        <fullName evidence="13">Trypsin-like serine protease 8</fullName>
    </submittedName>
</protein>
<evidence type="ECO:0000256" key="10">
    <source>
        <dbReference type="ARBA" id="ARBA00084094"/>
    </source>
</evidence>
<dbReference type="SUPFAM" id="SSF50494">
    <property type="entry name" value="Trypsin-like serine proteases"/>
    <property type="match status" value="1"/>
</dbReference>
<dbReference type="GO" id="GO:0005576">
    <property type="term" value="C:extracellular region"/>
    <property type="evidence" value="ECO:0007669"/>
    <property type="project" value="UniProtKB-SubCell"/>
</dbReference>
<dbReference type="Pfam" id="PF00089">
    <property type="entry name" value="Trypsin"/>
    <property type="match status" value="1"/>
</dbReference>
<accession>I6TRT9</accession>
<keyword evidence="3 13" id="KW-0645">Protease</keyword>
<dbReference type="InterPro" id="IPR050430">
    <property type="entry name" value="Peptidase_S1"/>
</dbReference>
<evidence type="ECO:0000256" key="5">
    <source>
        <dbReference type="ARBA" id="ARBA00022825"/>
    </source>
</evidence>
<dbReference type="InterPro" id="IPR001314">
    <property type="entry name" value="Peptidase_S1A"/>
</dbReference>
<dbReference type="FunFam" id="2.40.10.10:FF:000068">
    <property type="entry name" value="transmembrane protease serine 2"/>
    <property type="match status" value="1"/>
</dbReference>
<evidence type="ECO:0000256" key="11">
    <source>
        <dbReference type="SAM" id="SignalP"/>
    </source>
</evidence>
<dbReference type="InterPro" id="IPR009003">
    <property type="entry name" value="Peptidase_S1_PA"/>
</dbReference>
<evidence type="ECO:0000256" key="3">
    <source>
        <dbReference type="ARBA" id="ARBA00022670"/>
    </source>
</evidence>
<dbReference type="EMBL" id="JQ904126">
    <property type="protein sequence ID" value="AFM77756.1"/>
    <property type="molecule type" value="mRNA"/>
</dbReference>
<evidence type="ECO:0000313" key="13">
    <source>
        <dbReference type="EMBL" id="AFM77756.1"/>
    </source>
</evidence>
<dbReference type="Gene3D" id="2.40.10.10">
    <property type="entry name" value="Trypsin-like serine proteases"/>
    <property type="match status" value="1"/>
</dbReference>
<keyword evidence="5" id="KW-0720">Serine protease</keyword>
<dbReference type="GO" id="GO:0006508">
    <property type="term" value="P:proteolysis"/>
    <property type="evidence" value="ECO:0007669"/>
    <property type="project" value="UniProtKB-KW"/>
</dbReference>
<dbReference type="PANTHER" id="PTHR24276">
    <property type="entry name" value="POLYSERASE-RELATED"/>
    <property type="match status" value="1"/>
</dbReference>
<organism evidence="13">
    <name type="scientific">Ostrinia nubilalis</name>
    <name type="common">European corn borer</name>
    <name type="synonym">Pyralis nubilalis</name>
    <dbReference type="NCBI Taxonomy" id="29057"/>
    <lineage>
        <taxon>Eukaryota</taxon>
        <taxon>Metazoa</taxon>
        <taxon>Ecdysozoa</taxon>
        <taxon>Arthropoda</taxon>
        <taxon>Hexapoda</taxon>
        <taxon>Insecta</taxon>
        <taxon>Pterygota</taxon>
        <taxon>Neoptera</taxon>
        <taxon>Endopterygota</taxon>
        <taxon>Lepidoptera</taxon>
        <taxon>Glossata</taxon>
        <taxon>Ditrysia</taxon>
        <taxon>Pyraloidea</taxon>
        <taxon>Crambidae</taxon>
        <taxon>Pyraustinae</taxon>
        <taxon>Ostrinia</taxon>
    </lineage>
</organism>
<dbReference type="AlphaFoldDB" id="I6TRT9"/>
<dbReference type="GO" id="GO:0090729">
    <property type="term" value="F:toxin activity"/>
    <property type="evidence" value="ECO:0007669"/>
    <property type="project" value="UniProtKB-KW"/>
</dbReference>
<evidence type="ECO:0000256" key="1">
    <source>
        <dbReference type="ARBA" id="ARBA00004239"/>
    </source>
</evidence>
<keyword evidence="10" id="KW-1205">Fibrinolytic toxin</keyword>
<dbReference type="CDD" id="cd00190">
    <property type="entry name" value="Tryp_SPc"/>
    <property type="match status" value="1"/>
</dbReference>
<dbReference type="GO" id="GO:0004252">
    <property type="term" value="F:serine-type endopeptidase activity"/>
    <property type="evidence" value="ECO:0007669"/>
    <property type="project" value="InterPro"/>
</dbReference>
<keyword evidence="6" id="KW-1015">Disulfide bond</keyword>
<dbReference type="InterPro" id="IPR043504">
    <property type="entry name" value="Peptidase_S1_PA_chymotrypsin"/>
</dbReference>
<dbReference type="PROSITE" id="PS50240">
    <property type="entry name" value="TRYPSIN_DOM"/>
    <property type="match status" value="1"/>
</dbReference>
<comment type="function">
    <text evidence="9">Fibrinolytic activity; shows preferential cleavage of Arg-Gly bonds in all three fibrinogen chains. Contact with the caterpillars causes severe bleeding, due the anticoagulant effect of the protein.</text>
</comment>
<dbReference type="SMART" id="SM00020">
    <property type="entry name" value="Tryp_SPc"/>
    <property type="match status" value="1"/>
</dbReference>
<comment type="similarity">
    <text evidence="8">Belongs to the peptidase S1 family. CLIP subfamily.</text>
</comment>
<comment type="subcellular location">
    <subcellularLocation>
        <location evidence="1">Secreted</location>
        <location evidence="1">Extracellular space</location>
    </subcellularLocation>
</comment>
<sequence>MRVSSVLSLLIVGLAAVSAAPSTRIIGGSAATIAAYPEMASLLYSATNSGHRQLCGGTILNRRVILTAAYCTLGSGMNRWRTRVGSALANSGGTVVNTQQIIAHPQYNQFTRDNDISLIRTLANLPSNNNVIPGSISGPNYVLPDNSPVIAVGWGRINQIGQVTEQLQQVQMWTVNLNVCRQRYAMANLAVTDNMLCAGWLDVGGRDQCNGDEGGPVFHGRVVVGITSWRIGCGSPQFPGVNTRVSNYATWISSNAN</sequence>